<protein>
    <submittedName>
        <fullName evidence="1">Uncharacterized protein</fullName>
    </submittedName>
</protein>
<dbReference type="Proteomes" id="UP000663823">
    <property type="component" value="Unassembled WGS sequence"/>
</dbReference>
<sequence length="96" mass="11069">MLSHNRFHSKQVIQPIASGHELETHALAALEPVVYDLFLVETLLELVRYNKTLQFLTIIVDSVRHEGDKWKMFFTTNFRCTSCSFTITCYSTGLSK</sequence>
<feature type="non-terminal residue" evidence="1">
    <location>
        <position position="1"/>
    </location>
</feature>
<dbReference type="EMBL" id="CAJOAX010016825">
    <property type="protein sequence ID" value="CAF4167905.1"/>
    <property type="molecule type" value="Genomic_DNA"/>
</dbReference>
<proteinExistence type="predicted"/>
<gene>
    <name evidence="1" type="ORF">OTI717_LOCUS37050</name>
</gene>
<accession>A0A819ZFS4</accession>
<evidence type="ECO:0000313" key="2">
    <source>
        <dbReference type="Proteomes" id="UP000663823"/>
    </source>
</evidence>
<evidence type="ECO:0000313" key="1">
    <source>
        <dbReference type="EMBL" id="CAF4167905.1"/>
    </source>
</evidence>
<organism evidence="1 2">
    <name type="scientific">Rotaria sordida</name>
    <dbReference type="NCBI Taxonomy" id="392033"/>
    <lineage>
        <taxon>Eukaryota</taxon>
        <taxon>Metazoa</taxon>
        <taxon>Spiralia</taxon>
        <taxon>Gnathifera</taxon>
        <taxon>Rotifera</taxon>
        <taxon>Eurotatoria</taxon>
        <taxon>Bdelloidea</taxon>
        <taxon>Philodinida</taxon>
        <taxon>Philodinidae</taxon>
        <taxon>Rotaria</taxon>
    </lineage>
</organism>
<dbReference type="AlphaFoldDB" id="A0A819ZFS4"/>
<reference evidence="1" key="1">
    <citation type="submission" date="2021-02" db="EMBL/GenBank/DDBJ databases">
        <authorList>
            <person name="Nowell W R."/>
        </authorList>
    </citation>
    <scope>NUCLEOTIDE SEQUENCE</scope>
</reference>
<name>A0A819ZFS4_9BILA</name>
<comment type="caution">
    <text evidence="1">The sequence shown here is derived from an EMBL/GenBank/DDBJ whole genome shotgun (WGS) entry which is preliminary data.</text>
</comment>